<feature type="compositionally biased region" description="Basic and acidic residues" evidence="1">
    <location>
        <begin position="148"/>
        <end position="158"/>
    </location>
</feature>
<dbReference type="Proteomes" id="UP000232722">
    <property type="component" value="Unassembled WGS sequence"/>
</dbReference>
<dbReference type="OrthoDB" id="8954335at2759"/>
<proteinExistence type="predicted"/>
<organism evidence="2 5">
    <name type="scientific">Rhizophagus irregularis</name>
    <dbReference type="NCBI Taxonomy" id="588596"/>
    <lineage>
        <taxon>Eukaryota</taxon>
        <taxon>Fungi</taxon>
        <taxon>Fungi incertae sedis</taxon>
        <taxon>Mucoromycota</taxon>
        <taxon>Glomeromycotina</taxon>
        <taxon>Glomeromycetes</taxon>
        <taxon>Glomerales</taxon>
        <taxon>Glomeraceae</taxon>
        <taxon>Rhizophagus</taxon>
    </lineage>
</organism>
<evidence type="ECO:0000313" key="4">
    <source>
        <dbReference type="Proteomes" id="UP000232688"/>
    </source>
</evidence>
<feature type="compositionally biased region" description="Basic and acidic residues" evidence="1">
    <location>
        <begin position="170"/>
        <end position="180"/>
    </location>
</feature>
<gene>
    <name evidence="3" type="ORF">RhiirA1_473993</name>
    <name evidence="2" type="ORF">RhiirA5_431072</name>
</gene>
<dbReference type="AlphaFoldDB" id="A0A2I1FB60"/>
<reference evidence="3 4" key="4">
    <citation type="submission" date="2017-10" db="EMBL/GenBank/DDBJ databases">
        <title>Genome analyses suggest a sexual origin of heterokaryosis in a supposedly ancient asexual fungus.</title>
        <authorList>
            <person name="Corradi N."/>
            <person name="Sedzielewska K."/>
            <person name="Noel J."/>
            <person name="Charron P."/>
            <person name="Farinelli L."/>
            <person name="Marton T."/>
            <person name="Kruger M."/>
            <person name="Pelin A."/>
            <person name="Brachmann A."/>
            <person name="Corradi N."/>
        </authorList>
    </citation>
    <scope>NUCLEOTIDE SEQUENCE [LARGE SCALE GENOMIC DNA]</scope>
    <source>
        <strain evidence="3 4">A1</strain>
    </source>
</reference>
<accession>A0A2I1FB60</accession>
<dbReference type="EMBL" id="LLXJ01002545">
    <property type="protein sequence ID" value="PKB98625.1"/>
    <property type="molecule type" value="Genomic_DNA"/>
</dbReference>
<name>A0A2I1FB60_9GLOM</name>
<dbReference type="EMBL" id="LLXH01002145">
    <property type="protein sequence ID" value="PKC56441.1"/>
    <property type="molecule type" value="Genomic_DNA"/>
</dbReference>
<evidence type="ECO:0000313" key="2">
    <source>
        <dbReference type="EMBL" id="PKB98625.1"/>
    </source>
</evidence>
<reference evidence="2 5" key="1">
    <citation type="submission" date="2016-04" db="EMBL/GenBank/DDBJ databases">
        <title>Genome analyses suggest a sexual origin of heterokaryosis in a supposedly ancient asexual fungus.</title>
        <authorList>
            <person name="Ropars J."/>
            <person name="Sedzielewska K."/>
            <person name="Noel J."/>
            <person name="Charron P."/>
            <person name="Farinelli L."/>
            <person name="Marton T."/>
            <person name="Kruger M."/>
            <person name="Pelin A."/>
            <person name="Brachmann A."/>
            <person name="Corradi N."/>
        </authorList>
    </citation>
    <scope>NUCLEOTIDE SEQUENCE [LARGE SCALE GENOMIC DNA]</scope>
    <source>
        <strain evidence="2 5">A5</strain>
    </source>
</reference>
<reference evidence="3 4" key="3">
    <citation type="submission" date="2017-10" db="EMBL/GenBank/DDBJ databases">
        <title>Extensive intraspecific genome diversity in a model arbuscular mycorrhizal fungus.</title>
        <authorList>
            <person name="Chen E.C.H."/>
            <person name="Morin E."/>
            <person name="Baudet D."/>
            <person name="Noel J."/>
            <person name="Ndikumana S."/>
            <person name="Charron P."/>
            <person name="St-Onge C."/>
            <person name="Giorgi J."/>
            <person name="Grigoriev I.V."/>
            <person name="Roux C."/>
            <person name="Martin F.M."/>
            <person name="Corradi N."/>
        </authorList>
    </citation>
    <scope>NUCLEOTIDE SEQUENCE [LARGE SCALE GENOMIC DNA]</scope>
    <source>
        <strain evidence="3 4">A1</strain>
    </source>
</reference>
<dbReference type="Proteomes" id="UP000232688">
    <property type="component" value="Unassembled WGS sequence"/>
</dbReference>
<dbReference type="VEuPathDB" id="FungiDB:FUN_023694"/>
<evidence type="ECO:0000256" key="1">
    <source>
        <dbReference type="SAM" id="MobiDB-lite"/>
    </source>
</evidence>
<reference evidence="2 5" key="2">
    <citation type="submission" date="2017-09" db="EMBL/GenBank/DDBJ databases">
        <title>Extensive intraspecific genome diversity in a model arbuscular mycorrhizal fungus.</title>
        <authorList>
            <person name="Chen E.C."/>
            <person name="Morin E."/>
            <person name="Beaudet D."/>
            <person name="Noel J."/>
            <person name="Ndikumana S."/>
            <person name="Charron P."/>
            <person name="St-Onge C."/>
            <person name="Giorgi J."/>
            <person name="Grigoriev I.V."/>
            <person name="Roux C."/>
            <person name="Martin F.M."/>
            <person name="Corradi N."/>
        </authorList>
    </citation>
    <scope>NUCLEOTIDE SEQUENCE [LARGE SCALE GENOMIC DNA]</scope>
    <source>
        <strain evidence="2 5">A5</strain>
    </source>
</reference>
<dbReference type="VEuPathDB" id="FungiDB:RhiirA1_473993"/>
<sequence>MLKKDFEWNGPKSYYVIEIVFESIEKKVYDEIRDLMPEGISILKYVNIVKNEFDNFKNKNECKRDQNYVFEENDIIDEIVKSCNNTICINNYPIFTCDEDENIVNRYAKKRSRDILLNYLGKECQEEYYKLEKWDDLFSKIEMEKTNTTSDRKEEVKNQLEGSSQEFQDGEPKSSPDIEVGRTGSGKSSLANIDFKWNDKNFRVVNSIGVGGTKLSTENTLFKIAEGILSMPKDKPCFICD</sequence>
<comment type="caution">
    <text evidence="2">The sequence shown here is derived from an EMBL/GenBank/DDBJ whole genome shotgun (WGS) entry which is preliminary data.</text>
</comment>
<evidence type="ECO:0000313" key="5">
    <source>
        <dbReference type="Proteomes" id="UP000232722"/>
    </source>
</evidence>
<protein>
    <submittedName>
        <fullName evidence="2">Uncharacterized protein</fullName>
    </submittedName>
</protein>
<feature type="region of interest" description="Disordered" evidence="1">
    <location>
        <begin position="148"/>
        <end position="186"/>
    </location>
</feature>
<dbReference type="VEuPathDB" id="FungiDB:FUN_001864"/>
<evidence type="ECO:0000313" key="3">
    <source>
        <dbReference type="EMBL" id="PKC56441.1"/>
    </source>
</evidence>